<dbReference type="CDD" id="cd17321">
    <property type="entry name" value="MFS_MMR_MDR_like"/>
    <property type="match status" value="1"/>
</dbReference>
<proteinExistence type="predicted"/>
<feature type="transmembrane region" description="Helical" evidence="7">
    <location>
        <begin position="113"/>
        <end position="130"/>
    </location>
</feature>
<keyword evidence="2" id="KW-0813">Transport</keyword>
<evidence type="ECO:0000313" key="10">
    <source>
        <dbReference type="Proteomes" id="UP001501468"/>
    </source>
</evidence>
<feature type="transmembrane region" description="Helical" evidence="7">
    <location>
        <begin position="137"/>
        <end position="160"/>
    </location>
</feature>
<dbReference type="Pfam" id="PF07690">
    <property type="entry name" value="MFS_1"/>
    <property type="match status" value="1"/>
</dbReference>
<feature type="transmembrane region" description="Helical" evidence="7">
    <location>
        <begin position="317"/>
        <end position="334"/>
    </location>
</feature>
<feature type="transmembrane region" description="Helical" evidence="7">
    <location>
        <begin position="166"/>
        <end position="184"/>
    </location>
</feature>
<dbReference type="PRINTS" id="PR01036">
    <property type="entry name" value="TCRTETB"/>
</dbReference>
<organism evidence="9 10">
    <name type="scientific">Terrabacter ginsenosidimutans</name>
    <dbReference type="NCBI Taxonomy" id="490575"/>
    <lineage>
        <taxon>Bacteria</taxon>
        <taxon>Bacillati</taxon>
        <taxon>Actinomycetota</taxon>
        <taxon>Actinomycetes</taxon>
        <taxon>Micrococcales</taxon>
        <taxon>Intrasporangiaceae</taxon>
        <taxon>Terrabacter</taxon>
    </lineage>
</organism>
<evidence type="ECO:0000256" key="3">
    <source>
        <dbReference type="ARBA" id="ARBA00022692"/>
    </source>
</evidence>
<evidence type="ECO:0000256" key="1">
    <source>
        <dbReference type="ARBA" id="ARBA00004651"/>
    </source>
</evidence>
<dbReference type="Gene3D" id="1.20.1250.20">
    <property type="entry name" value="MFS general substrate transporter like domains"/>
    <property type="match status" value="1"/>
</dbReference>
<dbReference type="SUPFAM" id="SSF103473">
    <property type="entry name" value="MFS general substrate transporter"/>
    <property type="match status" value="1"/>
</dbReference>
<feature type="transmembrane region" description="Helical" evidence="7">
    <location>
        <begin position="346"/>
        <end position="365"/>
    </location>
</feature>
<keyword evidence="5 7" id="KW-0472">Membrane</keyword>
<feature type="transmembrane region" description="Helical" evidence="7">
    <location>
        <begin position="278"/>
        <end position="305"/>
    </location>
</feature>
<keyword evidence="10" id="KW-1185">Reference proteome</keyword>
<dbReference type="Proteomes" id="UP001501468">
    <property type="component" value="Unassembled WGS sequence"/>
</dbReference>
<dbReference type="InterPro" id="IPR011701">
    <property type="entry name" value="MFS"/>
</dbReference>
<dbReference type="InterPro" id="IPR020846">
    <property type="entry name" value="MFS_dom"/>
</dbReference>
<dbReference type="PANTHER" id="PTHR42718">
    <property type="entry name" value="MAJOR FACILITATOR SUPERFAMILY MULTIDRUG TRANSPORTER MFSC"/>
    <property type="match status" value="1"/>
</dbReference>
<feature type="domain" description="Major facilitator superfamily (MFS) profile" evidence="8">
    <location>
        <begin position="13"/>
        <end position="528"/>
    </location>
</feature>
<protein>
    <submittedName>
        <fullName evidence="9">MFS transporter</fullName>
    </submittedName>
</protein>
<feature type="transmembrane region" description="Helical" evidence="7">
    <location>
        <begin position="46"/>
        <end position="67"/>
    </location>
</feature>
<evidence type="ECO:0000256" key="6">
    <source>
        <dbReference type="SAM" id="MobiDB-lite"/>
    </source>
</evidence>
<keyword evidence="4 7" id="KW-1133">Transmembrane helix</keyword>
<dbReference type="Gene3D" id="1.20.1720.10">
    <property type="entry name" value="Multidrug resistance protein D"/>
    <property type="match status" value="1"/>
</dbReference>
<feature type="transmembrane region" description="Helical" evidence="7">
    <location>
        <begin position="79"/>
        <end position="107"/>
    </location>
</feature>
<feature type="region of interest" description="Disordered" evidence="6">
    <location>
        <begin position="523"/>
        <end position="565"/>
    </location>
</feature>
<evidence type="ECO:0000256" key="7">
    <source>
        <dbReference type="SAM" id="Phobius"/>
    </source>
</evidence>
<sequence length="565" mass="57768">MTTTPTRTGAGMVLALLASGQFVMTLDSSVMNVSMAVVASDLGTTISGIQTAITLYTLVMATMMITGGKVGTIMGRRRAFGVGLVIYAAGSLTTAIAPNLAVLLLGWSLLEGLGASLIMPAIVALVAANFPAERRAAAYGLVAAAGAMAVAAGPLIGGAVTTFASWRYVFAGEVVIVLVILAFLRKMADVPPSPARIDYVGSLMSVVGLGSIVYGVLRTSEWGWVAPKPGAPAIFGASPSIWLIVLGLLVVFAFMRWENRLVRLGGEPLLRPALLRNRGLVGGLAMFFSQYIVQAGIFFAVPLFLSVVLELDSLQTGLRILPLSFALLVSAAGIPKAWPKANPRRVVRLGLLSVLAGVLVLVGGMDPGANAGVVAIPMLLIGLGLGALSSQLGSVTVSSVPDSESAEVGGLQNTGTNLGASLGTALVGSVLLATLTASVVTGIQTNPDVPAEVKSKASTQIIGGVPFISDKQLNEALAAAGVSGEQADAIVQVNADARLDALSNAFGVTALLTVGALFFTGRLPRRAPGSEGPPDDEDDDVTGRDTDEESAADQGPTAARERGRS</sequence>
<gene>
    <name evidence="9" type="ORF">GCM10022399_23950</name>
</gene>
<comment type="caution">
    <text evidence="9">The sequence shown here is derived from an EMBL/GenBank/DDBJ whole genome shotgun (WGS) entry which is preliminary data.</text>
</comment>
<dbReference type="PROSITE" id="PS50850">
    <property type="entry name" value="MFS"/>
    <property type="match status" value="1"/>
</dbReference>
<evidence type="ECO:0000256" key="2">
    <source>
        <dbReference type="ARBA" id="ARBA00022448"/>
    </source>
</evidence>
<feature type="compositionally biased region" description="Acidic residues" evidence="6">
    <location>
        <begin position="533"/>
        <end position="551"/>
    </location>
</feature>
<keyword evidence="3 7" id="KW-0812">Transmembrane</keyword>
<feature type="transmembrane region" description="Helical" evidence="7">
    <location>
        <begin position="196"/>
        <end position="217"/>
    </location>
</feature>
<dbReference type="EMBL" id="BAABDC010000003">
    <property type="protein sequence ID" value="GAA3706468.1"/>
    <property type="molecule type" value="Genomic_DNA"/>
</dbReference>
<feature type="transmembrane region" description="Helical" evidence="7">
    <location>
        <begin position="371"/>
        <end position="388"/>
    </location>
</feature>
<reference evidence="10" key="1">
    <citation type="journal article" date="2019" name="Int. J. Syst. Evol. Microbiol.">
        <title>The Global Catalogue of Microorganisms (GCM) 10K type strain sequencing project: providing services to taxonomists for standard genome sequencing and annotation.</title>
        <authorList>
            <consortium name="The Broad Institute Genomics Platform"/>
            <consortium name="The Broad Institute Genome Sequencing Center for Infectious Disease"/>
            <person name="Wu L."/>
            <person name="Ma J."/>
        </authorList>
    </citation>
    <scope>NUCLEOTIDE SEQUENCE [LARGE SCALE GENOMIC DNA]</scope>
    <source>
        <strain evidence="10">JCM 17125</strain>
    </source>
</reference>
<evidence type="ECO:0000256" key="4">
    <source>
        <dbReference type="ARBA" id="ARBA00022989"/>
    </source>
</evidence>
<accession>A0ABP7DMZ9</accession>
<evidence type="ECO:0000259" key="8">
    <source>
        <dbReference type="PROSITE" id="PS50850"/>
    </source>
</evidence>
<name>A0ABP7DMZ9_9MICO</name>
<evidence type="ECO:0000256" key="5">
    <source>
        <dbReference type="ARBA" id="ARBA00023136"/>
    </source>
</evidence>
<comment type="subcellular location">
    <subcellularLocation>
        <location evidence="1">Cell membrane</location>
        <topology evidence="1">Multi-pass membrane protein</topology>
    </subcellularLocation>
</comment>
<dbReference type="PANTHER" id="PTHR42718:SF9">
    <property type="entry name" value="MAJOR FACILITATOR SUPERFAMILY MULTIDRUG TRANSPORTER MFSC"/>
    <property type="match status" value="1"/>
</dbReference>
<evidence type="ECO:0000313" key="9">
    <source>
        <dbReference type="EMBL" id="GAA3706468.1"/>
    </source>
</evidence>
<dbReference type="RefSeq" id="WP_344946398.1">
    <property type="nucleotide sequence ID" value="NZ_BAABDC010000003.1"/>
</dbReference>
<feature type="transmembrane region" description="Helical" evidence="7">
    <location>
        <begin position="237"/>
        <end position="257"/>
    </location>
</feature>
<dbReference type="InterPro" id="IPR036259">
    <property type="entry name" value="MFS_trans_sf"/>
</dbReference>